<evidence type="ECO:0000313" key="7">
    <source>
        <dbReference type="EMBL" id="REI40308.1"/>
    </source>
</evidence>
<evidence type="ECO:0000313" key="8">
    <source>
        <dbReference type="Proteomes" id="UP000263486"/>
    </source>
</evidence>
<accession>A0ABX9KEZ2</accession>
<dbReference type="EMBL" id="QUAJ01000021">
    <property type="protein sequence ID" value="REI40308.1"/>
    <property type="molecule type" value="Genomic_DNA"/>
</dbReference>
<keyword evidence="5" id="KW-0676">Redox-active center</keyword>
<dbReference type="PROSITE" id="PS51352">
    <property type="entry name" value="THIOREDOXIN_2"/>
    <property type="match status" value="1"/>
</dbReference>
<dbReference type="InterPro" id="IPR002065">
    <property type="entry name" value="TPX"/>
</dbReference>
<keyword evidence="1 7" id="KW-0575">Peroxidase</keyword>
<comment type="caution">
    <text evidence="7">The sequence shown here is derived from an EMBL/GenBank/DDBJ whole genome shotgun (WGS) entry which is preliminary data.</text>
</comment>
<keyword evidence="2" id="KW-0049">Antioxidant</keyword>
<reference evidence="7 8" key="1">
    <citation type="submission" date="2018-08" db="EMBL/GenBank/DDBJ databases">
        <title>Draft genome sequence of Psychrilyobacter sp. strain SD5 isolated from Black Sea water.</title>
        <authorList>
            <person name="Yadav S."/>
            <person name="Villanueva L."/>
            <person name="Damste J.S.S."/>
        </authorList>
    </citation>
    <scope>NUCLEOTIDE SEQUENCE [LARGE SCALE GENOMIC DNA]</scope>
    <source>
        <strain evidence="7 8">SD5</strain>
    </source>
</reference>
<dbReference type="CDD" id="cd03014">
    <property type="entry name" value="PRX_Atyp2cys"/>
    <property type="match status" value="1"/>
</dbReference>
<keyword evidence="8" id="KW-1185">Reference proteome</keyword>
<dbReference type="InterPro" id="IPR013766">
    <property type="entry name" value="Thioredoxin_domain"/>
</dbReference>
<protein>
    <submittedName>
        <fullName evidence="7">Thiol peroxidase</fullName>
    </submittedName>
</protein>
<dbReference type="NCBIfam" id="NF001808">
    <property type="entry name" value="PRK00522.1"/>
    <property type="match status" value="1"/>
</dbReference>
<evidence type="ECO:0000256" key="2">
    <source>
        <dbReference type="ARBA" id="ARBA00022862"/>
    </source>
</evidence>
<dbReference type="InterPro" id="IPR013740">
    <property type="entry name" value="Redoxin"/>
</dbReference>
<dbReference type="SUPFAM" id="SSF52833">
    <property type="entry name" value="Thioredoxin-like"/>
    <property type="match status" value="1"/>
</dbReference>
<dbReference type="GO" id="GO:0004601">
    <property type="term" value="F:peroxidase activity"/>
    <property type="evidence" value="ECO:0007669"/>
    <property type="project" value="UniProtKB-KW"/>
</dbReference>
<dbReference type="Pfam" id="PF08534">
    <property type="entry name" value="Redoxin"/>
    <property type="match status" value="1"/>
</dbReference>
<dbReference type="Gene3D" id="3.40.30.10">
    <property type="entry name" value="Glutaredoxin"/>
    <property type="match status" value="1"/>
</dbReference>
<gene>
    <name evidence="7" type="ORF">DYH56_11325</name>
</gene>
<dbReference type="InterPro" id="IPR050455">
    <property type="entry name" value="Tpx_Peroxidase_subfamily"/>
</dbReference>
<evidence type="ECO:0000256" key="1">
    <source>
        <dbReference type="ARBA" id="ARBA00022559"/>
    </source>
</evidence>
<dbReference type="PANTHER" id="PTHR43110:SF1">
    <property type="entry name" value="THIOL PEROXIDASE"/>
    <property type="match status" value="1"/>
</dbReference>
<dbReference type="InterPro" id="IPR036249">
    <property type="entry name" value="Thioredoxin-like_sf"/>
</dbReference>
<evidence type="ECO:0000256" key="3">
    <source>
        <dbReference type="ARBA" id="ARBA00023002"/>
    </source>
</evidence>
<dbReference type="Proteomes" id="UP000263486">
    <property type="component" value="Unassembled WGS sequence"/>
</dbReference>
<evidence type="ECO:0000256" key="5">
    <source>
        <dbReference type="ARBA" id="ARBA00023284"/>
    </source>
</evidence>
<name>A0ABX9KEZ2_9FUSO</name>
<evidence type="ECO:0000256" key="4">
    <source>
        <dbReference type="ARBA" id="ARBA00023157"/>
    </source>
</evidence>
<evidence type="ECO:0000259" key="6">
    <source>
        <dbReference type="PROSITE" id="PS51352"/>
    </source>
</evidence>
<keyword evidence="4" id="KW-1015">Disulfide bond</keyword>
<keyword evidence="3" id="KW-0560">Oxidoreductase</keyword>
<organism evidence="7 8">
    <name type="scientific">Psychrilyobacter piezotolerans</name>
    <dbReference type="NCBI Taxonomy" id="2293438"/>
    <lineage>
        <taxon>Bacteria</taxon>
        <taxon>Fusobacteriati</taxon>
        <taxon>Fusobacteriota</taxon>
        <taxon>Fusobacteriia</taxon>
        <taxon>Fusobacteriales</taxon>
        <taxon>Fusobacteriaceae</taxon>
        <taxon>Psychrilyobacter</taxon>
    </lineage>
</organism>
<feature type="domain" description="Thioredoxin" evidence="6">
    <location>
        <begin position="21"/>
        <end position="167"/>
    </location>
</feature>
<dbReference type="PROSITE" id="PS01265">
    <property type="entry name" value="TPX"/>
    <property type="match status" value="1"/>
</dbReference>
<sequence>MDLSNNITFGGKPLTLIGKEIKVGEKAPNFTALKTDLSPFSLEELKGKVVVISVMPSVDTPVCELQTIRFNTEAYEYGNIHVITISVDLPFALGKFCANKGVDSAITLSDHKDLDFGMKYGFVLEELRLLSRGIVVIDKDGIVRHVEYVQEITSHPDYDKAIDAAKELV</sequence>
<proteinExistence type="predicted"/>
<dbReference type="PANTHER" id="PTHR43110">
    <property type="entry name" value="THIOL PEROXIDASE"/>
    <property type="match status" value="1"/>
</dbReference>
<dbReference type="InterPro" id="IPR018219">
    <property type="entry name" value="Tpx_CS"/>
</dbReference>